<dbReference type="EC" id="4.2.1.2" evidence="2"/>
<evidence type="ECO:0000259" key="5">
    <source>
        <dbReference type="Pfam" id="PF10415"/>
    </source>
</evidence>
<dbReference type="PANTHER" id="PTHR11444">
    <property type="entry name" value="ASPARTATEAMMONIA/ARGININOSUCCINATE/ADENYLOSUCCINATE LYASE"/>
    <property type="match status" value="1"/>
</dbReference>
<dbReference type="InterPro" id="IPR018951">
    <property type="entry name" value="Fumarase_C_C"/>
</dbReference>
<reference evidence="6 7" key="1">
    <citation type="submission" date="2021-07" db="EMBL/GenBank/DDBJ databases">
        <title>Stakelama flava sp. nov., a novel endophytic bacterium isolated from branch of Kandelia candel.</title>
        <authorList>
            <person name="Tuo L."/>
        </authorList>
    </citation>
    <scope>NUCLEOTIDE SEQUENCE [LARGE SCALE GENOMIC DNA]</scope>
    <source>
        <strain evidence="6 7">CBK3Z-3</strain>
    </source>
</reference>
<keyword evidence="2" id="KW-0816">Tricarboxylic acid cycle</keyword>
<feature type="binding site" evidence="2">
    <location>
        <position position="187"/>
    </location>
    <ligand>
        <name>substrate</name>
    </ligand>
</feature>
<evidence type="ECO:0000313" key="6">
    <source>
        <dbReference type="EMBL" id="MBW4331530.1"/>
    </source>
</evidence>
<comment type="miscellaneous">
    <text evidence="2">There are 2 substrate-binding sites: the catalytic A site, and the non-catalytic B site that may play a role in the transfer of substrate or product between the active site and the solvent. Alternatively, the B site may bind allosteric effectors.</text>
</comment>
<dbReference type="HAMAP" id="MF_00743">
    <property type="entry name" value="FumaraseC"/>
    <property type="match status" value="1"/>
</dbReference>
<feature type="domain" description="Fumarate lyase N-terminal" evidence="4">
    <location>
        <begin position="12"/>
        <end position="343"/>
    </location>
</feature>
<dbReference type="RefSeq" id="WP_219238653.1">
    <property type="nucleotide sequence ID" value="NZ_JAHWZX010000010.1"/>
</dbReference>
<dbReference type="Pfam" id="PF10415">
    <property type="entry name" value="FumaraseC_C"/>
    <property type="match status" value="1"/>
</dbReference>
<comment type="function">
    <text evidence="2">Involved in the TCA cycle. Catalyzes the stereospecific interconversion of fumarate to L-malate.</text>
</comment>
<feature type="binding site" evidence="2">
    <location>
        <begin position="98"/>
        <end position="100"/>
    </location>
    <ligand>
        <name>substrate</name>
    </ligand>
</feature>
<feature type="domain" description="Fumarase C C-terminal" evidence="5">
    <location>
        <begin position="409"/>
        <end position="461"/>
    </location>
</feature>
<dbReference type="InterPro" id="IPR020557">
    <property type="entry name" value="Fumarate_lyase_CS"/>
</dbReference>
<evidence type="ECO:0000256" key="1">
    <source>
        <dbReference type="ARBA" id="ARBA00023239"/>
    </source>
</evidence>
<comment type="similarity">
    <text evidence="2">Belongs to the class-II fumarase/aspartase family. Fumarase subfamily.</text>
</comment>
<keyword evidence="7" id="KW-1185">Reference proteome</keyword>
<evidence type="ECO:0000256" key="3">
    <source>
        <dbReference type="SAM" id="MobiDB-lite"/>
    </source>
</evidence>
<evidence type="ECO:0000313" key="7">
    <source>
        <dbReference type="Proteomes" id="UP001197214"/>
    </source>
</evidence>
<keyword evidence="2" id="KW-0963">Cytoplasm</keyword>
<comment type="subcellular location">
    <subcellularLocation>
        <location evidence="2">Cytoplasm</location>
    </subcellularLocation>
</comment>
<organism evidence="6 7">
    <name type="scientific">Stakelama flava</name>
    <dbReference type="NCBI Taxonomy" id="2860338"/>
    <lineage>
        <taxon>Bacteria</taxon>
        <taxon>Pseudomonadati</taxon>
        <taxon>Pseudomonadota</taxon>
        <taxon>Alphaproteobacteria</taxon>
        <taxon>Sphingomonadales</taxon>
        <taxon>Sphingomonadaceae</taxon>
        <taxon>Stakelama</taxon>
    </lineage>
</organism>
<comment type="pathway">
    <text evidence="2">Carbohydrate metabolism; tricarboxylic acid cycle; (S)-malate from fumarate: step 1/1.</text>
</comment>
<feature type="binding site" evidence="2">
    <location>
        <begin position="139"/>
        <end position="141"/>
    </location>
    <ligand>
        <name>substrate</name>
    </ligand>
</feature>
<keyword evidence="1 2" id="KW-0456">Lyase</keyword>
<feature type="active site" evidence="2">
    <location>
        <position position="319"/>
    </location>
</feature>
<feature type="active site" description="Proton donor/acceptor" evidence="2">
    <location>
        <position position="188"/>
    </location>
</feature>
<dbReference type="EMBL" id="JAHWZX010000010">
    <property type="protein sequence ID" value="MBW4331530.1"/>
    <property type="molecule type" value="Genomic_DNA"/>
</dbReference>
<evidence type="ECO:0000256" key="2">
    <source>
        <dbReference type="HAMAP-Rule" id="MF_00743"/>
    </source>
</evidence>
<name>A0ABS6XQ50_9SPHN</name>
<proteinExistence type="inferred from homology"/>
<dbReference type="PANTHER" id="PTHR11444:SF1">
    <property type="entry name" value="FUMARATE HYDRATASE, MITOCHONDRIAL"/>
    <property type="match status" value="1"/>
</dbReference>
<evidence type="ECO:0000259" key="4">
    <source>
        <dbReference type="Pfam" id="PF00206"/>
    </source>
</evidence>
<feature type="binding site" evidence="2">
    <location>
        <position position="320"/>
    </location>
    <ligand>
        <name>substrate</name>
    </ligand>
</feature>
<dbReference type="Proteomes" id="UP001197214">
    <property type="component" value="Unassembled WGS sequence"/>
</dbReference>
<dbReference type="PROSITE" id="PS00163">
    <property type="entry name" value="FUMARATE_LYASES"/>
    <property type="match status" value="1"/>
</dbReference>
<dbReference type="CDD" id="cd01362">
    <property type="entry name" value="Fumarase_classII"/>
    <property type="match status" value="1"/>
</dbReference>
<comment type="subunit">
    <text evidence="2">Homotetramer.</text>
</comment>
<dbReference type="InterPro" id="IPR022761">
    <property type="entry name" value="Fumarate_lyase_N"/>
</dbReference>
<accession>A0ABS6XQ50</accession>
<protein>
    <recommendedName>
        <fullName evidence="2">Fumarate hydratase class II</fullName>
        <shortName evidence="2">Fumarase C</shortName>
        <ecNumber evidence="2">4.2.1.2</ecNumber>
    </recommendedName>
    <alternativeName>
        <fullName evidence="2">Aerobic fumarase</fullName>
    </alternativeName>
    <alternativeName>
        <fullName evidence="2">Iron-independent fumarase</fullName>
    </alternativeName>
</protein>
<comment type="catalytic activity">
    <reaction evidence="2">
        <text>(S)-malate = fumarate + H2O</text>
        <dbReference type="Rhea" id="RHEA:12460"/>
        <dbReference type="ChEBI" id="CHEBI:15377"/>
        <dbReference type="ChEBI" id="CHEBI:15589"/>
        <dbReference type="ChEBI" id="CHEBI:29806"/>
        <dbReference type="EC" id="4.2.1.2"/>
    </reaction>
</comment>
<dbReference type="InterPro" id="IPR005677">
    <property type="entry name" value="Fum_hydII"/>
</dbReference>
<comment type="caution">
    <text evidence="6">The sequence shown here is derived from an EMBL/GenBank/DDBJ whole genome shotgun (WGS) entry which is preliminary data.</text>
</comment>
<feature type="binding site" description="in site B" evidence="2">
    <location>
        <begin position="129"/>
        <end position="132"/>
    </location>
    <ligand>
        <name>substrate</name>
    </ligand>
</feature>
<gene>
    <name evidence="2 6" type="primary">fumC</name>
    <name evidence="6" type="ORF">KY084_11690</name>
</gene>
<feature type="binding site" evidence="2">
    <location>
        <begin position="325"/>
        <end position="327"/>
    </location>
    <ligand>
        <name>substrate</name>
    </ligand>
</feature>
<feature type="site" description="Important for catalytic activity" evidence="2">
    <location>
        <position position="332"/>
    </location>
</feature>
<dbReference type="Pfam" id="PF00206">
    <property type="entry name" value="Lyase_1"/>
    <property type="match status" value="1"/>
</dbReference>
<dbReference type="GO" id="GO:0004333">
    <property type="term" value="F:fumarate hydratase activity"/>
    <property type="evidence" value="ECO:0007669"/>
    <property type="project" value="UniProtKB-EC"/>
</dbReference>
<dbReference type="NCBIfam" id="TIGR00979">
    <property type="entry name" value="fumC_II"/>
    <property type="match status" value="1"/>
</dbReference>
<feature type="region of interest" description="Disordered" evidence="3">
    <location>
        <begin position="121"/>
        <end position="142"/>
    </location>
</feature>
<sequence length="463" mass="49347">MNTTRTESDSIGDIDVPADAYWGAQTQRSIENFPFGARERMPVEIVRALGIIKQAAARVNREHGLDGDIADAIERAAAEVADGGLDDQFPLVIWQTGSGTQSNMNANEVIAGRANEALNGRRGGKSPVHPNDHVNKSQSSNDTFPTALHIATALATRDRLLPALDRLLSALEDKAKAWDDIVKIGRTHLQDATPVTLGQEFSGYAAQLRLARVRTEAFVTHAVSRLAQGGTAVGTGLNAPKGFGEAFAAQVSDITGFTFETAPNKFEALASNDTLVDFSGRLNSLAVALSKIGNDIRLLGSGPRCGLGELDLPANEPGSSIMPGKVNPTQCEMLTMVAAQVIGNHQAVTVGGLQGHLELNVFKPMIGAAVLRSIDLLSVAMESFAERCVDGMEANEKRIAELRDRSLMLVTALAPEIGYDNAAKIAKHAHENDMTLKQAGLDLGLVDEATFDRVVKPETMVGR</sequence>